<evidence type="ECO:0000256" key="9">
    <source>
        <dbReference type="SAM" id="Phobius"/>
    </source>
</evidence>
<evidence type="ECO:0000256" key="4">
    <source>
        <dbReference type="ARBA" id="ARBA00022692"/>
    </source>
</evidence>
<dbReference type="GO" id="GO:0000155">
    <property type="term" value="F:phosphorelay sensor kinase activity"/>
    <property type="evidence" value="ECO:0007669"/>
    <property type="project" value="InterPro"/>
</dbReference>
<dbReference type="InterPro" id="IPR003594">
    <property type="entry name" value="HATPase_dom"/>
</dbReference>
<dbReference type="Pfam" id="PF07730">
    <property type="entry name" value="HisKA_3"/>
    <property type="match status" value="1"/>
</dbReference>
<dbReference type="GO" id="GO:0046983">
    <property type="term" value="F:protein dimerization activity"/>
    <property type="evidence" value="ECO:0007669"/>
    <property type="project" value="InterPro"/>
</dbReference>
<protein>
    <submittedName>
        <fullName evidence="11">Signal transduction histidine kinase</fullName>
    </submittedName>
</protein>
<evidence type="ECO:0000313" key="11">
    <source>
        <dbReference type="EMBL" id="NYG58032.1"/>
    </source>
</evidence>
<dbReference type="Gene3D" id="3.30.565.10">
    <property type="entry name" value="Histidine kinase-like ATPase, C-terminal domain"/>
    <property type="match status" value="1"/>
</dbReference>
<name>A0A7Y9UPA3_9ACTN</name>
<dbReference type="Gene3D" id="1.20.5.1930">
    <property type="match status" value="1"/>
</dbReference>
<comment type="caution">
    <text evidence="11">The sequence shown here is derived from an EMBL/GenBank/DDBJ whole genome shotgun (WGS) entry which is preliminary data.</text>
</comment>
<proteinExistence type="predicted"/>
<keyword evidence="7" id="KW-0902">Two-component regulatory system</keyword>
<feature type="transmembrane region" description="Helical" evidence="9">
    <location>
        <begin position="37"/>
        <end position="54"/>
    </location>
</feature>
<dbReference type="PANTHER" id="PTHR24421">
    <property type="entry name" value="NITRATE/NITRITE SENSOR PROTEIN NARX-RELATED"/>
    <property type="match status" value="1"/>
</dbReference>
<feature type="transmembrane region" description="Helical" evidence="9">
    <location>
        <begin position="12"/>
        <end position="31"/>
    </location>
</feature>
<dbReference type="InterPro" id="IPR011712">
    <property type="entry name" value="Sig_transdc_His_kin_sub3_dim/P"/>
</dbReference>
<feature type="transmembrane region" description="Helical" evidence="9">
    <location>
        <begin position="134"/>
        <end position="155"/>
    </location>
</feature>
<feature type="domain" description="Histidine kinase/HSP90-like ATPase" evidence="10">
    <location>
        <begin position="425"/>
        <end position="515"/>
    </location>
</feature>
<evidence type="ECO:0000256" key="2">
    <source>
        <dbReference type="ARBA" id="ARBA00022475"/>
    </source>
</evidence>
<feature type="transmembrane region" description="Helical" evidence="9">
    <location>
        <begin position="86"/>
        <end position="103"/>
    </location>
</feature>
<dbReference type="InterPro" id="IPR036890">
    <property type="entry name" value="HATPase_C_sf"/>
</dbReference>
<evidence type="ECO:0000256" key="7">
    <source>
        <dbReference type="ARBA" id="ARBA00023012"/>
    </source>
</evidence>
<keyword evidence="2" id="KW-1003">Cell membrane</keyword>
<evidence type="ECO:0000256" key="1">
    <source>
        <dbReference type="ARBA" id="ARBA00004651"/>
    </source>
</evidence>
<keyword evidence="8 9" id="KW-0472">Membrane</keyword>
<dbReference type="CDD" id="cd16917">
    <property type="entry name" value="HATPase_UhpB-NarQ-NarX-like"/>
    <property type="match status" value="1"/>
</dbReference>
<evidence type="ECO:0000256" key="5">
    <source>
        <dbReference type="ARBA" id="ARBA00022777"/>
    </source>
</evidence>
<organism evidence="11 12">
    <name type="scientific">Nocardioides daedukensis</name>
    <dbReference type="NCBI Taxonomy" id="634462"/>
    <lineage>
        <taxon>Bacteria</taxon>
        <taxon>Bacillati</taxon>
        <taxon>Actinomycetota</taxon>
        <taxon>Actinomycetes</taxon>
        <taxon>Propionibacteriales</taxon>
        <taxon>Nocardioidaceae</taxon>
        <taxon>Nocardioides</taxon>
    </lineage>
</organism>
<dbReference type="SMART" id="SM00387">
    <property type="entry name" value="HATPase_c"/>
    <property type="match status" value="1"/>
</dbReference>
<dbReference type="EMBL" id="JACCAA010000001">
    <property type="protein sequence ID" value="NYG58032.1"/>
    <property type="molecule type" value="Genomic_DNA"/>
</dbReference>
<dbReference type="InterPro" id="IPR050482">
    <property type="entry name" value="Sensor_HK_TwoCompSys"/>
</dbReference>
<evidence type="ECO:0000256" key="3">
    <source>
        <dbReference type="ARBA" id="ARBA00022679"/>
    </source>
</evidence>
<dbReference type="GO" id="GO:0005886">
    <property type="term" value="C:plasma membrane"/>
    <property type="evidence" value="ECO:0007669"/>
    <property type="project" value="UniProtKB-SubCell"/>
</dbReference>
<keyword evidence="4 9" id="KW-0812">Transmembrane</keyword>
<comment type="subcellular location">
    <subcellularLocation>
        <location evidence="1">Cell membrane</location>
        <topology evidence="1">Multi-pass membrane protein</topology>
    </subcellularLocation>
</comment>
<dbReference type="RefSeq" id="WP_179501235.1">
    <property type="nucleotide sequence ID" value="NZ_JACCAA010000001.1"/>
</dbReference>
<reference evidence="11 12" key="1">
    <citation type="submission" date="2020-07" db="EMBL/GenBank/DDBJ databases">
        <title>Sequencing the genomes of 1000 actinobacteria strains.</title>
        <authorList>
            <person name="Klenk H.-P."/>
        </authorList>
    </citation>
    <scope>NUCLEOTIDE SEQUENCE [LARGE SCALE GENOMIC DNA]</scope>
    <source>
        <strain evidence="11 12">DSM 23819</strain>
    </source>
</reference>
<evidence type="ECO:0000313" key="12">
    <source>
        <dbReference type="Proteomes" id="UP000540656"/>
    </source>
</evidence>
<keyword evidence="5 11" id="KW-0418">Kinase</keyword>
<accession>A0A7Y9UPA3</accession>
<dbReference type="AlphaFoldDB" id="A0A7Y9UPA3"/>
<sequence length="528" mass="56134">MTEVDERSRYASVTAGARVFALIVLAAPVAFTGDYGPILNVILVAAVWMIAIFVEGLHRIPVLPALVLEAGLVTFLAAWTLADSRVLLPAIGLPLFIGGLVRGSRGMLEVAVAELVVLTVTIVPNNAIERTADLVWTVFTWLMVGLGFGAIGAIVHNLRAETPSTAGSYRDARALIAQLINLSGELVDGLDPVGISRNVLGLTRAELPLTAAVVYTPSIFGPTPLVEGDVATAGIQLRDALIEQVFAAAEPLIVEDQLAFPLLTEAGVVAVVAGVIEPQTRGESSALLAKAKALTRSFTPEAVQLDTALLFTTVRDEATTEERHRLARDLHDGVAQDLAALGYLIDGLEETSTTTEQAEQVEELRSELSKVVAELRRSIFSLRNDANAGNTLGQSIEALAGHIQSRSGIPVVVELDEGESRLRGGVEQELLRIAQEAMNNAVKHARASKIVVSCTVHPPHAEIRVQDNGRGLQVGRDDSHGLRIMKERARRIGARLDLHNSTEHAGVELVVALGATRNAGQVPGNQTG</sequence>
<dbReference type="SUPFAM" id="SSF55874">
    <property type="entry name" value="ATPase domain of HSP90 chaperone/DNA topoisomerase II/histidine kinase"/>
    <property type="match status" value="1"/>
</dbReference>
<evidence type="ECO:0000259" key="10">
    <source>
        <dbReference type="SMART" id="SM00387"/>
    </source>
</evidence>
<gene>
    <name evidence="11" type="ORF">BJ980_000955</name>
</gene>
<keyword evidence="12" id="KW-1185">Reference proteome</keyword>
<evidence type="ECO:0000256" key="8">
    <source>
        <dbReference type="ARBA" id="ARBA00023136"/>
    </source>
</evidence>
<dbReference type="Pfam" id="PF02518">
    <property type="entry name" value="HATPase_c"/>
    <property type="match status" value="1"/>
</dbReference>
<dbReference type="PANTHER" id="PTHR24421:SF37">
    <property type="entry name" value="SENSOR HISTIDINE KINASE NARS"/>
    <property type="match status" value="1"/>
</dbReference>
<evidence type="ECO:0000256" key="6">
    <source>
        <dbReference type="ARBA" id="ARBA00022989"/>
    </source>
</evidence>
<keyword evidence="3" id="KW-0808">Transferase</keyword>
<dbReference type="Proteomes" id="UP000540656">
    <property type="component" value="Unassembled WGS sequence"/>
</dbReference>
<feature type="transmembrane region" description="Helical" evidence="9">
    <location>
        <begin position="61"/>
        <end position="80"/>
    </location>
</feature>
<keyword evidence="6 9" id="KW-1133">Transmembrane helix</keyword>